<sequence>MKLFLNIIKFVVIILILIIFMFIYWIKYLCKK</sequence>
<keyword evidence="1" id="KW-0812">Transmembrane</keyword>
<reference evidence="2" key="1">
    <citation type="submission" date="2012-01" db="EMBL/GenBank/DDBJ databases">
        <title>The Genome Sequence of Treponema denticola OTK.</title>
        <authorList>
            <consortium name="The Broad Institute Genome Sequencing Platform"/>
            <person name="Earl A."/>
            <person name="Ward D."/>
            <person name="Feldgarden M."/>
            <person name="Gevers D."/>
            <person name="Blanton J.M."/>
            <person name="Fenno C.J."/>
            <person name="Baranova O.V."/>
            <person name="Mathney J."/>
            <person name="Dewhirst F.E."/>
            <person name="Izard J."/>
            <person name="Young S.K."/>
            <person name="Zeng Q."/>
            <person name="Gargeya S."/>
            <person name="Fitzgerald M."/>
            <person name="Haas B."/>
            <person name="Abouelleil A."/>
            <person name="Alvarado L."/>
            <person name="Arachchi H.M."/>
            <person name="Berlin A."/>
            <person name="Chapman S.B."/>
            <person name="Gearin G."/>
            <person name="Goldberg J."/>
            <person name="Griggs A."/>
            <person name="Gujja S."/>
            <person name="Hansen M."/>
            <person name="Heiman D."/>
            <person name="Howarth C."/>
            <person name="Larimer J."/>
            <person name="Lui A."/>
            <person name="MacDonald P.J.P."/>
            <person name="McCowen C."/>
            <person name="Montmayeur A."/>
            <person name="Murphy C."/>
            <person name="Neiman D."/>
            <person name="Pearson M."/>
            <person name="Priest M."/>
            <person name="Roberts A."/>
            <person name="Saif S."/>
            <person name="Shea T."/>
            <person name="Sisk P."/>
            <person name="Stolte C."/>
            <person name="Sykes S."/>
            <person name="Wortman J."/>
            <person name="Nusbaum C."/>
            <person name="Birren B."/>
        </authorList>
    </citation>
    <scope>NUCLEOTIDE SEQUENCE [LARGE SCALE GENOMIC DNA]</scope>
    <source>
        <strain evidence="2">OTK</strain>
    </source>
</reference>
<gene>
    <name evidence="2" type="ORF">HMPREF9723_00226</name>
</gene>
<dbReference type="EMBL" id="AGDY01000002">
    <property type="protein sequence ID" value="EMB24538.1"/>
    <property type="molecule type" value="Genomic_DNA"/>
</dbReference>
<comment type="caution">
    <text evidence="2">The sequence shown here is derived from an EMBL/GenBank/DDBJ whole genome shotgun (WGS) entry which is preliminary data.</text>
</comment>
<keyword evidence="1" id="KW-1133">Transmembrane helix</keyword>
<proteinExistence type="predicted"/>
<dbReference type="AlphaFoldDB" id="A0A0F6MT34"/>
<evidence type="ECO:0000313" key="2">
    <source>
        <dbReference type="EMBL" id="EMB24538.1"/>
    </source>
</evidence>
<keyword evidence="1" id="KW-0472">Membrane</keyword>
<dbReference type="Proteomes" id="UP000011701">
    <property type="component" value="Chromosome"/>
</dbReference>
<evidence type="ECO:0000256" key="1">
    <source>
        <dbReference type="SAM" id="Phobius"/>
    </source>
</evidence>
<accession>A0A0F6MT34</accession>
<feature type="transmembrane region" description="Helical" evidence="1">
    <location>
        <begin position="6"/>
        <end position="26"/>
    </location>
</feature>
<dbReference type="HOGENOM" id="CLU_3391898_0_0_12"/>
<protein>
    <submittedName>
        <fullName evidence="2">Uncharacterized protein</fullName>
    </submittedName>
</protein>
<organism evidence="2">
    <name type="scientific">Treponema denticola OTK</name>
    <dbReference type="NCBI Taxonomy" id="999434"/>
    <lineage>
        <taxon>Bacteria</taxon>
        <taxon>Pseudomonadati</taxon>
        <taxon>Spirochaetota</taxon>
        <taxon>Spirochaetia</taxon>
        <taxon>Spirochaetales</taxon>
        <taxon>Treponemataceae</taxon>
        <taxon>Treponema</taxon>
    </lineage>
</organism>
<name>A0A0F6MT34_TREDN</name>